<dbReference type="PANTHER" id="PTHR30383">
    <property type="entry name" value="THIOESTERASE 1/PROTEASE 1/LYSOPHOSPHOLIPASE L1"/>
    <property type="match status" value="1"/>
</dbReference>
<dbReference type="InterPro" id="IPR036514">
    <property type="entry name" value="SGNH_hydro_sf"/>
</dbReference>
<gene>
    <name evidence="2" type="ORF">SODALDRAFT_119780</name>
</gene>
<dbReference type="EMBL" id="ML119052">
    <property type="protein sequence ID" value="ROT41448.1"/>
    <property type="molecule type" value="Genomic_DNA"/>
</dbReference>
<protein>
    <recommendedName>
        <fullName evidence="1">SGNH hydrolase-type esterase domain-containing protein</fullName>
    </recommendedName>
</protein>
<proteinExistence type="predicted"/>
<dbReference type="Proteomes" id="UP000272025">
    <property type="component" value="Unassembled WGS sequence"/>
</dbReference>
<evidence type="ECO:0000259" key="1">
    <source>
        <dbReference type="Pfam" id="PF13472"/>
    </source>
</evidence>
<dbReference type="InterPro" id="IPR013830">
    <property type="entry name" value="SGNH_hydro"/>
</dbReference>
<dbReference type="GeneID" id="39575094"/>
<dbReference type="InterPro" id="IPR051532">
    <property type="entry name" value="Ester_Hydrolysis_Enzymes"/>
</dbReference>
<evidence type="ECO:0000313" key="2">
    <source>
        <dbReference type="EMBL" id="ROT41448.1"/>
    </source>
</evidence>
<dbReference type="Pfam" id="PF13472">
    <property type="entry name" value="Lipase_GDSL_2"/>
    <property type="match status" value="1"/>
</dbReference>
<organism evidence="2 3">
    <name type="scientific">Sodiomyces alkalinus (strain CBS 110278 / VKM F-3762 / F11)</name>
    <name type="common">Alkaliphilic filamentous fungus</name>
    <dbReference type="NCBI Taxonomy" id="1314773"/>
    <lineage>
        <taxon>Eukaryota</taxon>
        <taxon>Fungi</taxon>
        <taxon>Dikarya</taxon>
        <taxon>Ascomycota</taxon>
        <taxon>Pezizomycotina</taxon>
        <taxon>Sordariomycetes</taxon>
        <taxon>Hypocreomycetidae</taxon>
        <taxon>Glomerellales</taxon>
        <taxon>Plectosphaerellaceae</taxon>
        <taxon>Sodiomyces</taxon>
    </lineage>
</organism>
<name>A0A3N2Q452_SODAK</name>
<dbReference type="Gene3D" id="3.40.50.1110">
    <property type="entry name" value="SGNH hydrolase"/>
    <property type="match status" value="1"/>
</dbReference>
<sequence length="222" mass="23747">MPLGASITYGEGSSDGNGYRQYLRDLLTEDGHIVDYVGTRSHGTMGDNDVEGWPGLRIDQLAAKAEASVPAYLPNLVLIDAGTVNCLQDAGPDHAVDRMLELINYIRGASSRVSVVLSTLLVSDNKNNETDDCARKVNDQFRSLVLDQLALSRKVVLADMDGPGGPEVDALVDTMRPGDGDAGFEKMAAVWFDSIRDAASRGWLEAPQVLPSSPGVNSTGRN</sequence>
<reference evidence="2 3" key="1">
    <citation type="journal article" date="2018" name="Mol. Ecol.">
        <title>The obligate alkalophilic soda-lake fungus Sodiomyces alkalinus has shifted to a protein diet.</title>
        <authorList>
            <person name="Grum-Grzhimaylo A.A."/>
            <person name="Falkoski D.L."/>
            <person name="van den Heuvel J."/>
            <person name="Valero-Jimenez C.A."/>
            <person name="Min B."/>
            <person name="Choi I.G."/>
            <person name="Lipzen A."/>
            <person name="Daum C.G."/>
            <person name="Aanen D.K."/>
            <person name="Tsang A."/>
            <person name="Henrissat B."/>
            <person name="Bilanenko E.N."/>
            <person name="de Vries R.P."/>
            <person name="van Kan J.A.L."/>
            <person name="Grigoriev I.V."/>
            <person name="Debets A.J.M."/>
        </authorList>
    </citation>
    <scope>NUCLEOTIDE SEQUENCE [LARGE SCALE GENOMIC DNA]</scope>
    <source>
        <strain evidence="2 3">F11</strain>
    </source>
</reference>
<feature type="domain" description="SGNH hydrolase-type esterase" evidence="1">
    <location>
        <begin position="3"/>
        <end position="174"/>
    </location>
</feature>
<evidence type="ECO:0000313" key="3">
    <source>
        <dbReference type="Proteomes" id="UP000272025"/>
    </source>
</evidence>
<dbReference type="GO" id="GO:0004622">
    <property type="term" value="F:phosphatidylcholine lysophospholipase activity"/>
    <property type="evidence" value="ECO:0007669"/>
    <property type="project" value="TreeGrafter"/>
</dbReference>
<dbReference type="PANTHER" id="PTHR30383:SF31">
    <property type="entry name" value="SGNH HYDROLASE-TYPE ESTERASE DOMAIN-CONTAINING PROTEIN-RELATED"/>
    <property type="match status" value="1"/>
</dbReference>
<dbReference type="STRING" id="1314773.A0A3N2Q452"/>
<dbReference type="RefSeq" id="XP_028469254.1">
    <property type="nucleotide sequence ID" value="XM_028606616.1"/>
</dbReference>
<dbReference type="OrthoDB" id="6123at2759"/>
<dbReference type="AlphaFoldDB" id="A0A3N2Q452"/>
<keyword evidence="3" id="KW-1185">Reference proteome</keyword>
<accession>A0A3N2Q452</accession>
<dbReference type="SUPFAM" id="SSF52266">
    <property type="entry name" value="SGNH hydrolase"/>
    <property type="match status" value="1"/>
</dbReference>